<dbReference type="RefSeq" id="WP_120017686.1">
    <property type="nucleotide sequence ID" value="NZ_QZWZ01000032.1"/>
</dbReference>
<sequence>MKRVACQTDPKTRVTCSAEPNRTDPFGGIAKYYFPEAAGSWIRLDSQFNGMAGLQAIAPD</sequence>
<protein>
    <submittedName>
        <fullName evidence="1">Uncharacterized protein</fullName>
    </submittedName>
</protein>
<name>A0A3A5K6X1_9HYPH</name>
<proteinExistence type="predicted"/>
<organism evidence="1 2">
    <name type="scientific">Mesorhizobium waimense</name>
    <dbReference type="NCBI Taxonomy" id="1300307"/>
    <lineage>
        <taxon>Bacteria</taxon>
        <taxon>Pseudomonadati</taxon>
        <taxon>Pseudomonadota</taxon>
        <taxon>Alphaproteobacteria</taxon>
        <taxon>Hyphomicrobiales</taxon>
        <taxon>Phyllobacteriaceae</taxon>
        <taxon>Mesorhizobium</taxon>
    </lineage>
</organism>
<dbReference type="AlphaFoldDB" id="A0A3A5K6X1"/>
<comment type="caution">
    <text evidence="1">The sequence shown here is derived from an EMBL/GenBank/DDBJ whole genome shotgun (WGS) entry which is preliminary data.</text>
</comment>
<gene>
    <name evidence="1" type="ORF">D3227_29115</name>
</gene>
<dbReference type="EMBL" id="QZWZ01000032">
    <property type="protein sequence ID" value="RJT30918.1"/>
    <property type="molecule type" value="Genomic_DNA"/>
</dbReference>
<keyword evidence="2" id="KW-1185">Reference proteome</keyword>
<evidence type="ECO:0000313" key="1">
    <source>
        <dbReference type="EMBL" id="RJT30918.1"/>
    </source>
</evidence>
<evidence type="ECO:0000313" key="2">
    <source>
        <dbReference type="Proteomes" id="UP000272706"/>
    </source>
</evidence>
<accession>A0A3A5K6X1</accession>
<reference evidence="1 2" key="1">
    <citation type="submission" date="2018-09" db="EMBL/GenBank/DDBJ databases">
        <title>Mesorhizobium carmichaelinearum sp. nov. isolated from Carmichaelinea spp. root nodules in New Zealand.</title>
        <authorList>
            <person name="De Meyer S.E."/>
        </authorList>
    </citation>
    <scope>NUCLEOTIDE SEQUENCE [LARGE SCALE GENOMIC DNA]</scope>
    <source>
        <strain evidence="1 2">ICMP19557</strain>
    </source>
</reference>
<dbReference type="Proteomes" id="UP000272706">
    <property type="component" value="Unassembled WGS sequence"/>
</dbReference>